<comment type="subcellular location">
    <subcellularLocation>
        <location evidence="1">Cell membrane</location>
        <topology evidence="1">Multi-pass membrane protein</topology>
    </subcellularLocation>
</comment>
<dbReference type="InterPro" id="IPR025857">
    <property type="entry name" value="MacB_PCD"/>
</dbReference>
<feature type="transmembrane region" description="Helical" evidence="7">
    <location>
        <begin position="21"/>
        <end position="46"/>
    </location>
</feature>
<dbReference type="InterPro" id="IPR051125">
    <property type="entry name" value="ABC-4/HrtB_transporter"/>
</dbReference>
<evidence type="ECO:0000256" key="6">
    <source>
        <dbReference type="ARBA" id="ARBA00023136"/>
    </source>
</evidence>
<evidence type="ECO:0000259" key="8">
    <source>
        <dbReference type="Pfam" id="PF02687"/>
    </source>
</evidence>
<dbReference type="Proteomes" id="UP000317429">
    <property type="component" value="Chromosome"/>
</dbReference>
<dbReference type="GO" id="GO:0005886">
    <property type="term" value="C:plasma membrane"/>
    <property type="evidence" value="ECO:0007669"/>
    <property type="project" value="UniProtKB-SubCell"/>
</dbReference>
<name>A0A518D6E1_9BACT</name>
<dbReference type="InterPro" id="IPR003838">
    <property type="entry name" value="ABC3_permease_C"/>
</dbReference>
<protein>
    <submittedName>
        <fullName evidence="10">FtsX-like permease family protein</fullName>
    </submittedName>
</protein>
<dbReference type="InterPro" id="IPR005891">
    <property type="entry name" value="DevC"/>
</dbReference>
<keyword evidence="2" id="KW-0813">Transport</keyword>
<keyword evidence="6 7" id="KW-0472">Membrane</keyword>
<keyword evidence="3" id="KW-1003">Cell membrane</keyword>
<evidence type="ECO:0000313" key="10">
    <source>
        <dbReference type="EMBL" id="QDU87044.1"/>
    </source>
</evidence>
<dbReference type="PANTHER" id="PTHR43738:SF1">
    <property type="entry name" value="HEMIN TRANSPORT SYSTEM PERMEASE PROTEIN HRTB-RELATED"/>
    <property type="match status" value="1"/>
</dbReference>
<dbReference type="NCBIfam" id="TIGR01185">
    <property type="entry name" value="devC"/>
    <property type="match status" value="1"/>
</dbReference>
<evidence type="ECO:0000256" key="7">
    <source>
        <dbReference type="SAM" id="Phobius"/>
    </source>
</evidence>
<dbReference type="EMBL" id="CP036291">
    <property type="protein sequence ID" value="QDU87044.1"/>
    <property type="molecule type" value="Genomic_DNA"/>
</dbReference>
<keyword evidence="11" id="KW-1185">Reference proteome</keyword>
<keyword evidence="4 7" id="KW-0812">Transmembrane</keyword>
<evidence type="ECO:0000256" key="1">
    <source>
        <dbReference type="ARBA" id="ARBA00004651"/>
    </source>
</evidence>
<evidence type="ECO:0000256" key="2">
    <source>
        <dbReference type="ARBA" id="ARBA00022448"/>
    </source>
</evidence>
<proteinExistence type="predicted"/>
<reference evidence="10 11" key="1">
    <citation type="submission" date="2019-02" db="EMBL/GenBank/DDBJ databases">
        <title>Deep-cultivation of Planctomycetes and their phenomic and genomic characterization uncovers novel biology.</title>
        <authorList>
            <person name="Wiegand S."/>
            <person name="Jogler M."/>
            <person name="Boedeker C."/>
            <person name="Pinto D."/>
            <person name="Vollmers J."/>
            <person name="Rivas-Marin E."/>
            <person name="Kohn T."/>
            <person name="Peeters S.H."/>
            <person name="Heuer A."/>
            <person name="Rast P."/>
            <person name="Oberbeckmann S."/>
            <person name="Bunk B."/>
            <person name="Jeske O."/>
            <person name="Meyerdierks A."/>
            <person name="Storesund J.E."/>
            <person name="Kallscheuer N."/>
            <person name="Luecker S."/>
            <person name="Lage O.M."/>
            <person name="Pohl T."/>
            <person name="Merkel B.J."/>
            <person name="Hornburger P."/>
            <person name="Mueller R.-W."/>
            <person name="Bruemmer F."/>
            <person name="Labrenz M."/>
            <person name="Spormann A.M."/>
            <person name="Op den Camp H."/>
            <person name="Overmann J."/>
            <person name="Amann R."/>
            <person name="Jetten M.S.M."/>
            <person name="Mascher T."/>
            <person name="Medema M.H."/>
            <person name="Devos D.P."/>
            <person name="Kaster A.-K."/>
            <person name="Ovreas L."/>
            <person name="Rohde M."/>
            <person name="Galperin M.Y."/>
            <person name="Jogler C."/>
        </authorList>
    </citation>
    <scope>NUCLEOTIDE SEQUENCE [LARGE SCALE GENOMIC DNA]</scope>
    <source>
        <strain evidence="10 11">Pla175</strain>
    </source>
</reference>
<gene>
    <name evidence="10" type="ORF">Pla175_03990</name>
</gene>
<evidence type="ECO:0000256" key="4">
    <source>
        <dbReference type="ARBA" id="ARBA00022692"/>
    </source>
</evidence>
<evidence type="ECO:0000259" key="9">
    <source>
        <dbReference type="Pfam" id="PF12704"/>
    </source>
</evidence>
<evidence type="ECO:0000256" key="3">
    <source>
        <dbReference type="ARBA" id="ARBA00022475"/>
    </source>
</evidence>
<evidence type="ECO:0000256" key="5">
    <source>
        <dbReference type="ARBA" id="ARBA00022989"/>
    </source>
</evidence>
<keyword evidence="5 7" id="KW-1133">Transmembrane helix</keyword>
<dbReference type="Pfam" id="PF02687">
    <property type="entry name" value="FtsX"/>
    <property type="match status" value="1"/>
</dbReference>
<dbReference type="AlphaFoldDB" id="A0A518D6E1"/>
<dbReference type="Pfam" id="PF12704">
    <property type="entry name" value="MacB_PCD"/>
    <property type="match status" value="1"/>
</dbReference>
<evidence type="ECO:0000313" key="11">
    <source>
        <dbReference type="Proteomes" id="UP000317429"/>
    </source>
</evidence>
<feature type="domain" description="MacB-like periplasmic core" evidence="9">
    <location>
        <begin position="23"/>
        <end position="235"/>
    </location>
</feature>
<organism evidence="10 11">
    <name type="scientific">Pirellulimonas nuda</name>
    <dbReference type="NCBI Taxonomy" id="2528009"/>
    <lineage>
        <taxon>Bacteria</taxon>
        <taxon>Pseudomonadati</taxon>
        <taxon>Planctomycetota</taxon>
        <taxon>Planctomycetia</taxon>
        <taxon>Pirellulales</taxon>
        <taxon>Lacipirellulaceae</taxon>
        <taxon>Pirellulimonas</taxon>
    </lineage>
</organism>
<feature type="transmembrane region" description="Helical" evidence="7">
    <location>
        <begin position="357"/>
        <end position="374"/>
    </location>
</feature>
<accession>A0A518D6E1</accession>
<dbReference type="PIRSF" id="PIRSF031773">
    <property type="entry name" value="DevC"/>
    <property type="match status" value="1"/>
</dbReference>
<feature type="domain" description="ABC3 transporter permease C-terminal" evidence="8">
    <location>
        <begin position="271"/>
        <end position="379"/>
    </location>
</feature>
<dbReference type="PANTHER" id="PTHR43738">
    <property type="entry name" value="ABC TRANSPORTER, MEMBRANE PROTEIN"/>
    <property type="match status" value="1"/>
</dbReference>
<feature type="transmembrane region" description="Helical" evidence="7">
    <location>
        <begin position="310"/>
        <end position="337"/>
    </location>
</feature>
<sequence length="387" mass="42582">MRLTGRLPIGWKQLLHNRTRLVAAVGGVTFANVLIFMQLGFMNALFSTSVMTHRTWDTDIVIAASDFRSLREANPVPRSRMYQALAVDGVHDATPLYLGTMFWTDPDTSDTTNFRVMGVDPDQRVFLDPALQRQVAPLRQPDYALVDLKTRDFPAAIRDRLEAGSPVRIEVSGRQLTLVGSFSQGATFDVDGVMITSDETFLRLFPRRRPGTPTVVLVRCDPGADPEAVARRLNALWPEKDVRAFTKQQLVEAEQSYQAKQTPIGFVFGFGVVIGLIVGLVIVYQVLATDVQDHMAEYATFKAIGYPPRFFLGVVFQEAVSLAALGFIPGLGISLVLYQVAARATSLPITMTLGRPIMVFVLTAVMCTISGAIATRRLNAADPADLF</sequence>
<feature type="transmembrane region" description="Helical" evidence="7">
    <location>
        <begin position="264"/>
        <end position="289"/>
    </location>
</feature>
<dbReference type="KEGG" id="pnd:Pla175_03990"/>